<name>A0A4P7P1C4_9GAMM</name>
<dbReference type="Proteomes" id="UP000296201">
    <property type="component" value="Chromosome"/>
</dbReference>
<accession>A0A4P7P1C4</accession>
<reference evidence="1 2" key="1">
    <citation type="submission" date="2018-08" db="EMBL/GenBank/DDBJ databases">
        <title>Horizontal acquisition of hydrogen conversion ability and other habitat adaptations in Hydrogenovibrio crunogenus strains.</title>
        <authorList>
            <person name="Gonnella G."/>
            <person name="Adam N."/>
            <person name="Perner M."/>
        </authorList>
    </citation>
    <scope>NUCLEOTIDE SEQUENCE [LARGE SCALE GENOMIC DNA]</scope>
    <source>
        <strain evidence="1 2">SP-41</strain>
    </source>
</reference>
<proteinExistence type="predicted"/>
<protein>
    <submittedName>
        <fullName evidence="1">Uncharacterized protein</fullName>
    </submittedName>
</protein>
<gene>
    <name evidence="1" type="ORF">GHNINEIG_02029</name>
</gene>
<dbReference type="RefSeq" id="WP_135796536.1">
    <property type="nucleotide sequence ID" value="NZ_CP032096.1"/>
</dbReference>
<dbReference type="EMBL" id="CP032096">
    <property type="protein sequence ID" value="QBZ83960.1"/>
    <property type="molecule type" value="Genomic_DNA"/>
</dbReference>
<organism evidence="1 2">
    <name type="scientific">Hydrogenovibrio crunogenus</name>
    <dbReference type="NCBI Taxonomy" id="39765"/>
    <lineage>
        <taxon>Bacteria</taxon>
        <taxon>Pseudomonadati</taxon>
        <taxon>Pseudomonadota</taxon>
        <taxon>Gammaproteobacteria</taxon>
        <taxon>Thiotrichales</taxon>
        <taxon>Piscirickettsiaceae</taxon>
        <taxon>Hydrogenovibrio</taxon>
    </lineage>
</organism>
<keyword evidence="2" id="KW-1185">Reference proteome</keyword>
<dbReference type="OrthoDB" id="5616509at2"/>
<dbReference type="AlphaFoldDB" id="A0A4P7P1C4"/>
<sequence>MAEQNYHIDCDDVGYCVKNSERTIASFALIDDAYAALREFQSKRFPENWAKVPPAMRLAKQRCYEG</sequence>
<evidence type="ECO:0000313" key="1">
    <source>
        <dbReference type="EMBL" id="QBZ83960.1"/>
    </source>
</evidence>
<evidence type="ECO:0000313" key="2">
    <source>
        <dbReference type="Proteomes" id="UP000296201"/>
    </source>
</evidence>